<dbReference type="AlphaFoldDB" id="A0A6I4UR10"/>
<dbReference type="InterPro" id="IPR011727">
    <property type="entry name" value="CHP02117"/>
</dbReference>
<dbReference type="EMBL" id="WTYK01000002">
    <property type="protein sequence ID" value="MXP40886.1"/>
    <property type="molecule type" value="Genomic_DNA"/>
</dbReference>
<feature type="transmembrane region" description="Helical" evidence="1">
    <location>
        <begin position="19"/>
        <end position="38"/>
    </location>
</feature>
<comment type="caution">
    <text evidence="2">The sequence shown here is derived from an EMBL/GenBank/DDBJ whole genome shotgun (WGS) entry which is preliminary data.</text>
</comment>
<dbReference type="RefSeq" id="WP_160745741.1">
    <property type="nucleotide sequence ID" value="NZ_WTYK01000002.1"/>
</dbReference>
<keyword evidence="1" id="KW-1133">Transmembrane helix</keyword>
<dbReference type="Pfam" id="PF09601">
    <property type="entry name" value="DUF2459"/>
    <property type="match status" value="1"/>
</dbReference>
<proteinExistence type="predicted"/>
<keyword evidence="1" id="KW-0472">Membrane</keyword>
<evidence type="ECO:0000256" key="1">
    <source>
        <dbReference type="SAM" id="Phobius"/>
    </source>
</evidence>
<reference evidence="2 3" key="1">
    <citation type="submission" date="2019-12" db="EMBL/GenBank/DDBJ databases">
        <title>Genomic-based taxomic classification of the family Erythrobacteraceae.</title>
        <authorList>
            <person name="Xu L."/>
        </authorList>
    </citation>
    <scope>NUCLEOTIDE SEQUENCE [LARGE SCALE GENOMIC DNA]</scope>
    <source>
        <strain evidence="2 3">MCCC 1K02066</strain>
    </source>
</reference>
<accession>A0A6I4UR10</accession>
<dbReference type="OrthoDB" id="211174at2"/>
<dbReference type="NCBIfam" id="TIGR02117">
    <property type="entry name" value="chp_urease_rgn"/>
    <property type="match status" value="1"/>
</dbReference>
<evidence type="ECO:0000313" key="3">
    <source>
        <dbReference type="Proteomes" id="UP000469159"/>
    </source>
</evidence>
<evidence type="ECO:0000313" key="2">
    <source>
        <dbReference type="EMBL" id="MXP40886.1"/>
    </source>
</evidence>
<name>A0A6I4UR10_9SPHN</name>
<sequence length="235" mass="26156">MVDPVAAPPLRRLIRPLRWALIALAGLFAAYALIGWIGSAIPRNADWREPDHGIEIMVETNGVHTALVLPLVTPERDWRPLLPASDVAAPTQPYTHVSISWGEREVFLETPTWWDLSPATVLRIIGIGGDGILHVAHYVRPAPAPDIRPLRITRDQYRRLVAEIDRSLPQGRRVGYPGYYDYDVFYEAPGRYTMTKTCNQWTSDTLAAAGIRTGWWTPFAGGVMKWVPPLAGAGS</sequence>
<organism evidence="2 3">
    <name type="scientific">Croceibacterium soli</name>
    <dbReference type="NCBI Taxonomy" id="1739690"/>
    <lineage>
        <taxon>Bacteria</taxon>
        <taxon>Pseudomonadati</taxon>
        <taxon>Pseudomonadota</taxon>
        <taxon>Alphaproteobacteria</taxon>
        <taxon>Sphingomonadales</taxon>
        <taxon>Erythrobacteraceae</taxon>
        <taxon>Croceibacterium</taxon>
    </lineage>
</organism>
<gene>
    <name evidence="2" type="ORF">GRI75_04405</name>
</gene>
<protein>
    <submittedName>
        <fullName evidence="2">TIGR02117 family protein</fullName>
    </submittedName>
</protein>
<keyword evidence="3" id="KW-1185">Reference proteome</keyword>
<dbReference type="Proteomes" id="UP000469159">
    <property type="component" value="Unassembled WGS sequence"/>
</dbReference>
<keyword evidence="1" id="KW-0812">Transmembrane</keyword>